<evidence type="ECO:0000313" key="5">
    <source>
        <dbReference type="EMBL" id="CAG5131512.1"/>
    </source>
</evidence>
<accession>A0A8S3ZUL0</accession>
<dbReference type="InterPro" id="IPR029058">
    <property type="entry name" value="AB_hydrolase_fold"/>
</dbReference>
<comment type="similarity">
    <text evidence="1">Belongs to the type-B carboxylesterase/lipase family.</text>
</comment>
<dbReference type="GO" id="GO:0005615">
    <property type="term" value="C:extracellular space"/>
    <property type="evidence" value="ECO:0007669"/>
    <property type="project" value="TreeGrafter"/>
</dbReference>
<evidence type="ECO:0000256" key="2">
    <source>
        <dbReference type="ARBA" id="ARBA00022487"/>
    </source>
</evidence>
<proteinExistence type="inferred from homology"/>
<dbReference type="Gene3D" id="3.40.50.1820">
    <property type="entry name" value="alpha/beta hydrolase"/>
    <property type="match status" value="1"/>
</dbReference>
<dbReference type="InterPro" id="IPR050654">
    <property type="entry name" value="AChE-related_enzymes"/>
</dbReference>
<dbReference type="GO" id="GO:0005886">
    <property type="term" value="C:plasma membrane"/>
    <property type="evidence" value="ECO:0007669"/>
    <property type="project" value="TreeGrafter"/>
</dbReference>
<dbReference type="InterPro" id="IPR019819">
    <property type="entry name" value="Carboxylesterase_B_CS"/>
</dbReference>
<reference evidence="5" key="1">
    <citation type="submission" date="2021-04" db="EMBL/GenBank/DDBJ databases">
        <authorList>
            <consortium name="Molecular Ecology Group"/>
        </authorList>
    </citation>
    <scope>NUCLEOTIDE SEQUENCE</scope>
</reference>
<name>A0A8S3ZUL0_9EUPU</name>
<dbReference type="GO" id="GO:0003990">
    <property type="term" value="F:acetylcholinesterase activity"/>
    <property type="evidence" value="ECO:0007669"/>
    <property type="project" value="TreeGrafter"/>
</dbReference>
<dbReference type="AlphaFoldDB" id="A0A8S3ZUL0"/>
<dbReference type="EMBL" id="CAJHNH020004710">
    <property type="protein sequence ID" value="CAG5131512.1"/>
    <property type="molecule type" value="Genomic_DNA"/>
</dbReference>
<evidence type="ECO:0000256" key="3">
    <source>
        <dbReference type="ARBA" id="ARBA00022801"/>
    </source>
</evidence>
<dbReference type="Proteomes" id="UP000678393">
    <property type="component" value="Unassembled WGS sequence"/>
</dbReference>
<feature type="non-terminal residue" evidence="5">
    <location>
        <position position="77"/>
    </location>
</feature>
<dbReference type="PROSITE" id="PS00941">
    <property type="entry name" value="CARBOXYLESTERASE_B_2"/>
    <property type="match status" value="1"/>
</dbReference>
<evidence type="ECO:0000259" key="4">
    <source>
        <dbReference type="Pfam" id="PF00135"/>
    </source>
</evidence>
<dbReference type="SUPFAM" id="SSF53474">
    <property type="entry name" value="alpha/beta-Hydrolases"/>
    <property type="match status" value="1"/>
</dbReference>
<feature type="non-terminal residue" evidence="5">
    <location>
        <position position="1"/>
    </location>
</feature>
<keyword evidence="6" id="KW-1185">Reference proteome</keyword>
<keyword evidence="3" id="KW-0378">Hydrolase</keyword>
<dbReference type="Pfam" id="PF00135">
    <property type="entry name" value="COesterase"/>
    <property type="match status" value="1"/>
</dbReference>
<evidence type="ECO:0000313" key="6">
    <source>
        <dbReference type="Proteomes" id="UP000678393"/>
    </source>
</evidence>
<organism evidence="5 6">
    <name type="scientific">Candidula unifasciata</name>
    <dbReference type="NCBI Taxonomy" id="100452"/>
    <lineage>
        <taxon>Eukaryota</taxon>
        <taxon>Metazoa</taxon>
        <taxon>Spiralia</taxon>
        <taxon>Lophotrochozoa</taxon>
        <taxon>Mollusca</taxon>
        <taxon>Gastropoda</taxon>
        <taxon>Heterobranchia</taxon>
        <taxon>Euthyneura</taxon>
        <taxon>Panpulmonata</taxon>
        <taxon>Eupulmonata</taxon>
        <taxon>Stylommatophora</taxon>
        <taxon>Helicina</taxon>
        <taxon>Helicoidea</taxon>
        <taxon>Geomitridae</taxon>
        <taxon>Candidula</taxon>
    </lineage>
</organism>
<evidence type="ECO:0000256" key="1">
    <source>
        <dbReference type="ARBA" id="ARBA00005964"/>
    </source>
</evidence>
<dbReference type="PANTHER" id="PTHR43918">
    <property type="entry name" value="ACETYLCHOLINESTERASE"/>
    <property type="match status" value="1"/>
</dbReference>
<sequence length="77" mass="8378">VRGNDSILTDSQPPTRLSEDCLYLNIWRPRCPDAEPDMATMFWVHGGSFITGSSADPVYNGAKLAASECVIVASVNY</sequence>
<dbReference type="InterPro" id="IPR002018">
    <property type="entry name" value="CarbesteraseB"/>
</dbReference>
<keyword evidence="2" id="KW-0719">Serine esterase</keyword>
<protein>
    <recommendedName>
        <fullName evidence="4">Carboxylesterase type B domain-containing protein</fullName>
    </recommendedName>
</protein>
<dbReference type="GO" id="GO:0019695">
    <property type="term" value="P:choline metabolic process"/>
    <property type="evidence" value="ECO:0007669"/>
    <property type="project" value="TreeGrafter"/>
</dbReference>
<feature type="domain" description="Carboxylesterase type B" evidence="4">
    <location>
        <begin position="12"/>
        <end position="77"/>
    </location>
</feature>
<dbReference type="GO" id="GO:0006581">
    <property type="term" value="P:acetylcholine catabolic process"/>
    <property type="evidence" value="ECO:0007669"/>
    <property type="project" value="TreeGrafter"/>
</dbReference>
<gene>
    <name evidence="5" type="ORF">CUNI_LOCUS17070</name>
</gene>
<dbReference type="PANTHER" id="PTHR43918:SF4">
    <property type="entry name" value="CARBOXYLIC ESTER HYDROLASE"/>
    <property type="match status" value="1"/>
</dbReference>
<comment type="caution">
    <text evidence="5">The sequence shown here is derived from an EMBL/GenBank/DDBJ whole genome shotgun (WGS) entry which is preliminary data.</text>
</comment>
<dbReference type="OrthoDB" id="408631at2759"/>